<name>A0A0S8GHH4_UNCW3</name>
<feature type="domain" description="Thioredoxin" evidence="2">
    <location>
        <begin position="19"/>
        <end position="162"/>
    </location>
</feature>
<protein>
    <recommendedName>
        <fullName evidence="2">Thioredoxin domain-containing protein</fullName>
    </recommendedName>
</protein>
<evidence type="ECO:0000256" key="1">
    <source>
        <dbReference type="SAM" id="SignalP"/>
    </source>
</evidence>
<dbReference type="Gene3D" id="3.40.30.10">
    <property type="entry name" value="Glutaredoxin"/>
    <property type="match status" value="1"/>
</dbReference>
<gene>
    <name evidence="3" type="ORF">AMJ87_04800</name>
</gene>
<dbReference type="InterPro" id="IPR000866">
    <property type="entry name" value="AhpC/TSA"/>
</dbReference>
<feature type="signal peptide" evidence="1">
    <location>
        <begin position="1"/>
        <end position="15"/>
    </location>
</feature>
<dbReference type="EMBL" id="LJUO01000032">
    <property type="protein sequence ID" value="KPK72430.1"/>
    <property type="molecule type" value="Genomic_DNA"/>
</dbReference>
<feature type="chain" id="PRO_5012497942" description="Thioredoxin domain-containing protein" evidence="1">
    <location>
        <begin position="16"/>
        <end position="169"/>
    </location>
</feature>
<evidence type="ECO:0000313" key="3">
    <source>
        <dbReference type="EMBL" id="KPK72430.1"/>
    </source>
</evidence>
<organism evidence="3 4">
    <name type="scientific">candidate division WOR_3 bacterium SM23_60</name>
    <dbReference type="NCBI Taxonomy" id="1703780"/>
    <lineage>
        <taxon>Bacteria</taxon>
        <taxon>Bacteria division WOR-3</taxon>
    </lineage>
</organism>
<evidence type="ECO:0000259" key="2">
    <source>
        <dbReference type="PROSITE" id="PS51352"/>
    </source>
</evidence>
<dbReference type="Pfam" id="PF00578">
    <property type="entry name" value="AhpC-TSA"/>
    <property type="match status" value="1"/>
</dbReference>
<dbReference type="AlphaFoldDB" id="A0A0S8GHH4"/>
<dbReference type="GO" id="GO:0016209">
    <property type="term" value="F:antioxidant activity"/>
    <property type="evidence" value="ECO:0007669"/>
    <property type="project" value="InterPro"/>
</dbReference>
<dbReference type="InterPro" id="IPR050553">
    <property type="entry name" value="Thioredoxin_ResA/DsbE_sf"/>
</dbReference>
<dbReference type="Proteomes" id="UP000051096">
    <property type="component" value="Unassembled WGS sequence"/>
</dbReference>
<comment type="caution">
    <text evidence="3">The sequence shown here is derived from an EMBL/GenBank/DDBJ whole genome shotgun (WGS) entry which is preliminary data.</text>
</comment>
<sequence length="169" mass="19081">MKLLSLLLLIPIAFAAAEEGLTADAPSFTLEDVDGNIVNLDSLLTKGPVLISFWALWCKMCIKELDALRPYAEEFDSLNITLLAISQDKTRAVPKVKPFATSHKWTYQVVLDPENAMRELYNVQAMPTFFIINQSKQIVFTHQGYKPGDEEVIIAKVRELYEQDGDCEQ</sequence>
<accession>A0A0S8GHH4</accession>
<dbReference type="CDD" id="cd02966">
    <property type="entry name" value="TlpA_like_family"/>
    <property type="match status" value="1"/>
</dbReference>
<reference evidence="3 4" key="1">
    <citation type="journal article" date="2015" name="Microbiome">
        <title>Genomic resolution of linkages in carbon, nitrogen, and sulfur cycling among widespread estuary sediment bacteria.</title>
        <authorList>
            <person name="Baker B.J."/>
            <person name="Lazar C.S."/>
            <person name="Teske A.P."/>
            <person name="Dick G.J."/>
        </authorList>
    </citation>
    <scope>NUCLEOTIDE SEQUENCE [LARGE SCALE GENOMIC DNA]</scope>
    <source>
        <strain evidence="3">SM23_60</strain>
    </source>
</reference>
<dbReference type="PANTHER" id="PTHR42852:SF13">
    <property type="entry name" value="PROTEIN DIPZ"/>
    <property type="match status" value="1"/>
</dbReference>
<dbReference type="InterPro" id="IPR036249">
    <property type="entry name" value="Thioredoxin-like_sf"/>
</dbReference>
<proteinExistence type="predicted"/>
<dbReference type="SUPFAM" id="SSF52833">
    <property type="entry name" value="Thioredoxin-like"/>
    <property type="match status" value="1"/>
</dbReference>
<evidence type="ECO:0000313" key="4">
    <source>
        <dbReference type="Proteomes" id="UP000051096"/>
    </source>
</evidence>
<keyword evidence="1" id="KW-0732">Signal</keyword>
<dbReference type="GO" id="GO:0016491">
    <property type="term" value="F:oxidoreductase activity"/>
    <property type="evidence" value="ECO:0007669"/>
    <property type="project" value="InterPro"/>
</dbReference>
<dbReference type="PANTHER" id="PTHR42852">
    <property type="entry name" value="THIOL:DISULFIDE INTERCHANGE PROTEIN DSBE"/>
    <property type="match status" value="1"/>
</dbReference>
<dbReference type="PROSITE" id="PS51352">
    <property type="entry name" value="THIOREDOXIN_2"/>
    <property type="match status" value="1"/>
</dbReference>
<dbReference type="InterPro" id="IPR013766">
    <property type="entry name" value="Thioredoxin_domain"/>
</dbReference>